<evidence type="ECO:0000259" key="1">
    <source>
        <dbReference type="PROSITE" id="PS50943"/>
    </source>
</evidence>
<dbReference type="Gene3D" id="1.10.260.40">
    <property type="entry name" value="lambda repressor-like DNA-binding domains"/>
    <property type="match status" value="1"/>
</dbReference>
<dbReference type="Pfam" id="PF01381">
    <property type="entry name" value="HTH_3"/>
    <property type="match status" value="1"/>
</dbReference>
<dbReference type="SUPFAM" id="SSF47413">
    <property type="entry name" value="lambda repressor-like DNA-binding domains"/>
    <property type="match status" value="1"/>
</dbReference>
<reference evidence="3" key="1">
    <citation type="journal article" date="2019" name="Int. J. Syst. Evol. Microbiol.">
        <title>The Global Catalogue of Microorganisms (GCM) 10K type strain sequencing project: providing services to taxonomists for standard genome sequencing and annotation.</title>
        <authorList>
            <consortium name="The Broad Institute Genomics Platform"/>
            <consortium name="The Broad Institute Genome Sequencing Center for Infectious Disease"/>
            <person name="Wu L."/>
            <person name="Ma J."/>
        </authorList>
    </citation>
    <scope>NUCLEOTIDE SEQUENCE [LARGE SCALE GENOMIC DNA]</scope>
    <source>
        <strain evidence="3">CCUG 42722</strain>
    </source>
</reference>
<sequence length="110" mass="11948">MRHGTFRWPSVDGRGVLLTTAAQIVVRIRAERGLSMSSLAVLAGVPTSTISRIESGQVEPTLGMIRRIALGAGYHLHLQYYDLFSGKLEDHVIGATTAEGRSEGEDDPDR</sequence>
<evidence type="ECO:0000313" key="3">
    <source>
        <dbReference type="Proteomes" id="UP001596011"/>
    </source>
</evidence>
<comment type="caution">
    <text evidence="2">The sequence shown here is derived from an EMBL/GenBank/DDBJ whole genome shotgun (WGS) entry which is preliminary data.</text>
</comment>
<name>A0ABV9HK36_9MICO</name>
<dbReference type="SMART" id="SM00530">
    <property type="entry name" value="HTH_XRE"/>
    <property type="match status" value="1"/>
</dbReference>
<dbReference type="PROSITE" id="PS50943">
    <property type="entry name" value="HTH_CROC1"/>
    <property type="match status" value="1"/>
</dbReference>
<feature type="domain" description="HTH cro/C1-type" evidence="1">
    <location>
        <begin position="25"/>
        <end position="69"/>
    </location>
</feature>
<evidence type="ECO:0000313" key="2">
    <source>
        <dbReference type="EMBL" id="MFC4629913.1"/>
    </source>
</evidence>
<gene>
    <name evidence="2" type="ORF">ACFO6V_16815</name>
</gene>
<dbReference type="CDD" id="cd00093">
    <property type="entry name" value="HTH_XRE"/>
    <property type="match status" value="1"/>
</dbReference>
<dbReference type="Proteomes" id="UP001596011">
    <property type="component" value="Unassembled WGS sequence"/>
</dbReference>
<dbReference type="RefSeq" id="WP_377137129.1">
    <property type="nucleotide sequence ID" value="NZ_JBHSFI010000005.1"/>
</dbReference>
<protein>
    <submittedName>
        <fullName evidence="2">Helix-turn-helix domain-containing protein</fullName>
    </submittedName>
</protein>
<dbReference type="InterPro" id="IPR001387">
    <property type="entry name" value="Cro/C1-type_HTH"/>
</dbReference>
<dbReference type="InterPro" id="IPR010982">
    <property type="entry name" value="Lambda_DNA-bd_dom_sf"/>
</dbReference>
<proteinExistence type="predicted"/>
<organism evidence="2 3">
    <name type="scientific">Promicromonospora alba</name>
    <dbReference type="NCBI Taxonomy" id="1616110"/>
    <lineage>
        <taxon>Bacteria</taxon>
        <taxon>Bacillati</taxon>
        <taxon>Actinomycetota</taxon>
        <taxon>Actinomycetes</taxon>
        <taxon>Micrococcales</taxon>
        <taxon>Promicromonosporaceae</taxon>
        <taxon>Promicromonospora</taxon>
    </lineage>
</organism>
<keyword evidence="3" id="KW-1185">Reference proteome</keyword>
<dbReference type="EMBL" id="JBHSFI010000005">
    <property type="protein sequence ID" value="MFC4629913.1"/>
    <property type="molecule type" value="Genomic_DNA"/>
</dbReference>
<accession>A0ABV9HK36</accession>